<evidence type="ECO:0000313" key="7">
    <source>
        <dbReference type="EMBL" id="GAA0578867.1"/>
    </source>
</evidence>
<feature type="signal peptide" evidence="5">
    <location>
        <begin position="1"/>
        <end position="29"/>
    </location>
</feature>
<feature type="domain" description="Cytochrome c" evidence="6">
    <location>
        <begin position="51"/>
        <end position="154"/>
    </location>
</feature>
<gene>
    <name evidence="7" type="ORF">GCM10009416_16670</name>
</gene>
<comment type="caution">
    <text evidence="7">The sequence shown here is derived from an EMBL/GenBank/DDBJ whole genome shotgun (WGS) entry which is preliminary data.</text>
</comment>
<reference evidence="7 8" key="1">
    <citation type="journal article" date="2019" name="Int. J. Syst. Evol. Microbiol.">
        <title>The Global Catalogue of Microorganisms (GCM) 10K type strain sequencing project: providing services to taxonomists for standard genome sequencing and annotation.</title>
        <authorList>
            <consortium name="The Broad Institute Genomics Platform"/>
            <consortium name="The Broad Institute Genome Sequencing Center for Infectious Disease"/>
            <person name="Wu L."/>
            <person name="Ma J."/>
        </authorList>
    </citation>
    <scope>NUCLEOTIDE SEQUENCE [LARGE SCALE GENOMIC DNA]</scope>
    <source>
        <strain evidence="7 8">JCM 9933</strain>
    </source>
</reference>
<dbReference type="InterPro" id="IPR036909">
    <property type="entry name" value="Cyt_c-like_dom_sf"/>
</dbReference>
<name>A0ABN1F038_9PROT</name>
<evidence type="ECO:0000256" key="3">
    <source>
        <dbReference type="ARBA" id="ARBA00023004"/>
    </source>
</evidence>
<dbReference type="SUPFAM" id="SSF46626">
    <property type="entry name" value="Cytochrome c"/>
    <property type="match status" value="1"/>
</dbReference>
<dbReference type="InterPro" id="IPR009056">
    <property type="entry name" value="Cyt_c-like_dom"/>
</dbReference>
<evidence type="ECO:0000256" key="2">
    <source>
        <dbReference type="ARBA" id="ARBA00022723"/>
    </source>
</evidence>
<dbReference type="InterPro" id="IPR030999">
    <property type="entry name" value="Thiosulf_SoxX"/>
</dbReference>
<dbReference type="Gene3D" id="1.10.760.10">
    <property type="entry name" value="Cytochrome c-like domain"/>
    <property type="match status" value="1"/>
</dbReference>
<dbReference type="Proteomes" id="UP001501588">
    <property type="component" value="Unassembled WGS sequence"/>
</dbReference>
<accession>A0ABN1F038</accession>
<keyword evidence="1 4" id="KW-0349">Heme</keyword>
<evidence type="ECO:0000256" key="4">
    <source>
        <dbReference type="PROSITE-ProRule" id="PRU00433"/>
    </source>
</evidence>
<evidence type="ECO:0000313" key="8">
    <source>
        <dbReference type="Proteomes" id="UP001501588"/>
    </source>
</evidence>
<organism evidence="7 8">
    <name type="scientific">Craurococcus roseus</name>
    <dbReference type="NCBI Taxonomy" id="77585"/>
    <lineage>
        <taxon>Bacteria</taxon>
        <taxon>Pseudomonadati</taxon>
        <taxon>Pseudomonadota</taxon>
        <taxon>Alphaproteobacteria</taxon>
        <taxon>Acetobacterales</taxon>
        <taxon>Acetobacteraceae</taxon>
        <taxon>Craurococcus</taxon>
    </lineage>
</organism>
<dbReference type="NCBIfam" id="TIGR04485">
    <property type="entry name" value="thiosulf_SoxX"/>
    <property type="match status" value="1"/>
</dbReference>
<keyword evidence="5" id="KW-0732">Signal</keyword>
<keyword evidence="2 4" id="KW-0479">Metal-binding</keyword>
<keyword evidence="8" id="KW-1185">Reference proteome</keyword>
<dbReference type="RefSeq" id="WP_343894762.1">
    <property type="nucleotide sequence ID" value="NZ_BAAAFZ010000017.1"/>
</dbReference>
<dbReference type="Pfam" id="PF00034">
    <property type="entry name" value="Cytochrom_C"/>
    <property type="match status" value="1"/>
</dbReference>
<dbReference type="EMBL" id="BAAAFZ010000017">
    <property type="protein sequence ID" value="GAA0578867.1"/>
    <property type="molecule type" value="Genomic_DNA"/>
</dbReference>
<dbReference type="PROSITE" id="PS51007">
    <property type="entry name" value="CYTC"/>
    <property type="match status" value="1"/>
</dbReference>
<evidence type="ECO:0000256" key="5">
    <source>
        <dbReference type="SAM" id="SignalP"/>
    </source>
</evidence>
<proteinExistence type="predicted"/>
<sequence>MREPVPASSAWRRALLVLVPVALAGTTHAASLVPYELAEDAIPRPLTARPGDPQRGRAIALDRSKGNCVTCHELPLRADFQGNLGPPLAGVGDRYSAGQLRLRLVDGKRINPESNMPSYYKVEGLRDVRREFAGKPILEAQEVEDVLAFLMTLK</sequence>
<keyword evidence="3 4" id="KW-0408">Iron</keyword>
<feature type="chain" id="PRO_5045357985" description="Cytochrome c domain-containing protein" evidence="5">
    <location>
        <begin position="30"/>
        <end position="154"/>
    </location>
</feature>
<protein>
    <recommendedName>
        <fullName evidence="6">Cytochrome c domain-containing protein</fullName>
    </recommendedName>
</protein>
<evidence type="ECO:0000256" key="1">
    <source>
        <dbReference type="ARBA" id="ARBA00022617"/>
    </source>
</evidence>
<evidence type="ECO:0000259" key="6">
    <source>
        <dbReference type="PROSITE" id="PS51007"/>
    </source>
</evidence>